<dbReference type="GO" id="GO:0016272">
    <property type="term" value="C:prefoldin complex"/>
    <property type="evidence" value="ECO:0007669"/>
    <property type="project" value="UniProtKB-UniRule"/>
</dbReference>
<dbReference type="KEGG" id="kng:KNAG_0K01910"/>
<dbReference type="InterPro" id="IPR004127">
    <property type="entry name" value="Prefoldin_subunit_alpha"/>
</dbReference>
<sequence length="193" mass="21118">MQSIFQGEEVNGRGIPRAAFIEDVSAFLESHGGADAARAVFAQCQEQLSKYQYMLEAKRQQLAQLQQRLPDLQSSQRICSVLADSQENGDDAGSDADPSLELNFQLNDTLYTRASVPPNTTHVGLWLGADVMLEYPLAEALVLLEGKVADCKEGAAAAASDVEWLRENVTTLEVNCARLYNWDVAQTTVRPAV</sequence>
<gene>
    <name evidence="5" type="primary">KNAG0K01910</name>
    <name evidence="5" type="ordered locus">KNAG_0K01910</name>
</gene>
<keyword evidence="2 3" id="KW-0143">Chaperone</keyword>
<dbReference type="Gene3D" id="1.10.287.370">
    <property type="match status" value="1"/>
</dbReference>
<evidence type="ECO:0000256" key="3">
    <source>
        <dbReference type="PIRNR" id="PIRNR016396"/>
    </source>
</evidence>
<dbReference type="Pfam" id="PF02996">
    <property type="entry name" value="Prefoldin"/>
    <property type="match status" value="1"/>
</dbReference>
<evidence type="ECO:0000313" key="5">
    <source>
        <dbReference type="EMBL" id="CCK72555.1"/>
    </source>
</evidence>
<evidence type="ECO:0000256" key="2">
    <source>
        <dbReference type="ARBA" id="ARBA00023186"/>
    </source>
</evidence>
<dbReference type="GeneID" id="34528322"/>
<dbReference type="GO" id="GO:0015631">
    <property type="term" value="F:tubulin binding"/>
    <property type="evidence" value="ECO:0007669"/>
    <property type="project" value="EnsemblFungi"/>
</dbReference>
<dbReference type="GO" id="GO:0006457">
    <property type="term" value="P:protein folding"/>
    <property type="evidence" value="ECO:0007669"/>
    <property type="project" value="UniProtKB-UniRule"/>
</dbReference>
<feature type="coiled-coil region" evidence="4">
    <location>
        <begin position="48"/>
        <end position="75"/>
    </location>
</feature>
<evidence type="ECO:0000256" key="4">
    <source>
        <dbReference type="SAM" id="Coils"/>
    </source>
</evidence>
<organism evidence="5 6">
    <name type="scientific">Huiozyma naganishii (strain ATCC MYA-139 / BCRC 22969 / CBS 8797 / KCTC 17520 / NBRC 10181 / NCYC 3082 / Yp74L-3)</name>
    <name type="common">Yeast</name>
    <name type="synonym">Kazachstania naganishii</name>
    <dbReference type="NCBI Taxonomy" id="1071383"/>
    <lineage>
        <taxon>Eukaryota</taxon>
        <taxon>Fungi</taxon>
        <taxon>Dikarya</taxon>
        <taxon>Ascomycota</taxon>
        <taxon>Saccharomycotina</taxon>
        <taxon>Saccharomycetes</taxon>
        <taxon>Saccharomycetales</taxon>
        <taxon>Saccharomycetaceae</taxon>
        <taxon>Huiozyma</taxon>
    </lineage>
</organism>
<proteinExistence type="inferred from homology"/>
<protein>
    <recommendedName>
        <fullName evidence="3">Prefoldin subunit 3</fullName>
    </recommendedName>
</protein>
<dbReference type="EMBL" id="HE978324">
    <property type="protein sequence ID" value="CCK72555.1"/>
    <property type="molecule type" value="Genomic_DNA"/>
</dbReference>
<dbReference type="HOGENOM" id="CLU_083737_1_0_1"/>
<keyword evidence="4" id="KW-0175">Coiled coil</keyword>
<dbReference type="GO" id="GO:0005737">
    <property type="term" value="C:cytoplasm"/>
    <property type="evidence" value="ECO:0007669"/>
    <property type="project" value="EnsemblFungi"/>
</dbReference>
<dbReference type="GO" id="GO:0007017">
    <property type="term" value="P:microtubule-based process"/>
    <property type="evidence" value="ECO:0007669"/>
    <property type="project" value="TreeGrafter"/>
</dbReference>
<dbReference type="eggNOG" id="KOG3313">
    <property type="taxonomic scope" value="Eukaryota"/>
</dbReference>
<name>J7RCG6_HUIN7</name>
<dbReference type="PANTHER" id="PTHR12409:SF0">
    <property type="entry name" value="PREFOLDIN SUBUNIT 3"/>
    <property type="match status" value="1"/>
</dbReference>
<evidence type="ECO:0000256" key="1">
    <source>
        <dbReference type="ARBA" id="ARBA00010048"/>
    </source>
</evidence>
<dbReference type="CDD" id="cd23156">
    <property type="entry name" value="Prefoldin_3"/>
    <property type="match status" value="1"/>
</dbReference>
<dbReference type="SUPFAM" id="SSF46579">
    <property type="entry name" value="Prefoldin"/>
    <property type="match status" value="1"/>
</dbReference>
<dbReference type="PIRSF" id="PIRSF016396">
    <property type="entry name" value="Prefoldin_subunit_3"/>
    <property type="match status" value="1"/>
</dbReference>
<dbReference type="Proteomes" id="UP000006310">
    <property type="component" value="Chromosome 11"/>
</dbReference>
<dbReference type="InterPro" id="IPR009053">
    <property type="entry name" value="Prefoldin"/>
</dbReference>
<dbReference type="InterPro" id="IPR016655">
    <property type="entry name" value="PFD3"/>
</dbReference>
<comment type="subunit">
    <text evidence="3">Heterohexamer of two PFD-alpha type and four PFD-beta type subunits.</text>
</comment>
<dbReference type="GO" id="GO:0007021">
    <property type="term" value="P:tubulin complex assembly"/>
    <property type="evidence" value="ECO:0007669"/>
    <property type="project" value="EnsemblFungi"/>
</dbReference>
<dbReference type="OMA" id="YNWDVAQ"/>
<reference evidence="5 6" key="1">
    <citation type="journal article" date="2011" name="Proc. Natl. Acad. Sci. U.S.A.">
        <title>Evolutionary erosion of yeast sex chromosomes by mating-type switching accidents.</title>
        <authorList>
            <person name="Gordon J.L."/>
            <person name="Armisen D."/>
            <person name="Proux-Wera E."/>
            <person name="Oheigeartaigh S.S."/>
            <person name="Byrne K.P."/>
            <person name="Wolfe K.H."/>
        </authorList>
    </citation>
    <scope>NUCLEOTIDE SEQUENCE [LARGE SCALE GENOMIC DNA]</scope>
    <source>
        <strain evidence="6">ATCC MYA-139 / BCRC 22969 / CBS 8797 / CCRC 22969 / KCTC 17520 / NBRC 10181 / NCYC 3082</strain>
    </source>
</reference>
<dbReference type="STRING" id="1071383.J7RCG6"/>
<reference evidence="6" key="2">
    <citation type="submission" date="2012-08" db="EMBL/GenBank/DDBJ databases">
        <title>Genome sequence of Kazachstania naganishii.</title>
        <authorList>
            <person name="Gordon J.L."/>
            <person name="Armisen D."/>
            <person name="Proux-Wera E."/>
            <person name="OhEigeartaigh S.S."/>
            <person name="Byrne K.P."/>
            <person name="Wolfe K.H."/>
        </authorList>
    </citation>
    <scope>NUCLEOTIDE SEQUENCE [LARGE SCALE GENOMIC DNA]</scope>
    <source>
        <strain evidence="6">ATCC MYA-139 / BCRC 22969 / CBS 8797 / CCRC 22969 / KCTC 17520 / NBRC 10181 / NCYC 3082</strain>
    </source>
</reference>
<dbReference type="RefSeq" id="XP_022466800.1">
    <property type="nucleotide sequence ID" value="XM_022610511.1"/>
</dbReference>
<dbReference type="OrthoDB" id="6375174at2759"/>
<dbReference type="PANTHER" id="PTHR12409">
    <property type="entry name" value="PREFOLDIN SUBUNIT 3"/>
    <property type="match status" value="1"/>
</dbReference>
<comment type="function">
    <text evidence="3">Binds specifically to cytosolic chaperonin (c-CPN) and transfers target proteins to it. Binds to nascent polypeptide chain and promotes folding in an environment in which there are many competing pathways for nonnative proteins.</text>
</comment>
<comment type="similarity">
    <text evidence="1 3">Belongs to the prefoldin subunit alpha family.</text>
</comment>
<keyword evidence="6" id="KW-1185">Reference proteome</keyword>
<accession>J7RCG6</accession>
<evidence type="ECO:0000313" key="6">
    <source>
        <dbReference type="Proteomes" id="UP000006310"/>
    </source>
</evidence>
<dbReference type="AlphaFoldDB" id="J7RCG6"/>